<comment type="pathway">
    <text evidence="1 8">Cofactor biosynthesis; ubiquinone biosynthesis.</text>
</comment>
<comment type="catalytic activity">
    <reaction evidence="8">
        <text>a 5-methoxy-2-methyl-3-(all-trans-polyprenyl)benzene-1,4-diol + AH2 + O2 = a 3-demethylubiquinol + A + H2O</text>
        <dbReference type="Rhea" id="RHEA:50908"/>
        <dbReference type="Rhea" id="RHEA-COMP:10859"/>
        <dbReference type="Rhea" id="RHEA-COMP:10914"/>
        <dbReference type="ChEBI" id="CHEBI:13193"/>
        <dbReference type="ChEBI" id="CHEBI:15377"/>
        <dbReference type="ChEBI" id="CHEBI:15379"/>
        <dbReference type="ChEBI" id="CHEBI:17499"/>
        <dbReference type="ChEBI" id="CHEBI:84167"/>
        <dbReference type="ChEBI" id="CHEBI:84422"/>
        <dbReference type="EC" id="1.14.99.60"/>
    </reaction>
</comment>
<keyword evidence="6 8" id="KW-0503">Monooxygenase</keyword>
<dbReference type="PANTHER" id="PTHR11237">
    <property type="entry name" value="COENZYME Q10 BIOSYNTHESIS PROTEIN 7"/>
    <property type="match status" value="1"/>
</dbReference>
<dbReference type="PANTHER" id="PTHR11237:SF4">
    <property type="entry name" value="5-DEMETHOXYUBIQUINONE HYDROXYLASE, MITOCHONDRIAL"/>
    <property type="match status" value="1"/>
</dbReference>
<evidence type="ECO:0000256" key="4">
    <source>
        <dbReference type="ARBA" id="ARBA00023002"/>
    </source>
</evidence>
<evidence type="ECO:0000256" key="5">
    <source>
        <dbReference type="ARBA" id="ARBA00023004"/>
    </source>
</evidence>
<dbReference type="GO" id="GO:0005886">
    <property type="term" value="C:plasma membrane"/>
    <property type="evidence" value="ECO:0007669"/>
    <property type="project" value="UniProtKB-SubCell"/>
</dbReference>
<name>A0A177JY24_SPHYA</name>
<feature type="binding site" evidence="8">
    <location>
        <position position="150"/>
    </location>
    <ligand>
        <name>Fe cation</name>
        <dbReference type="ChEBI" id="CHEBI:24875"/>
        <label>1</label>
    </ligand>
</feature>
<dbReference type="EMBL" id="LSTR01000021">
    <property type="protein sequence ID" value="OAH46013.1"/>
    <property type="molecule type" value="Genomic_DNA"/>
</dbReference>
<sequence>MSATKDFPRPDFPRPGRRTNVTDRASMVRVDQAGEFGAVRIYAGQLAVMGDRHPYGRLIAGMAAQEERHRAAFDALIAKRGVRPTAIHPIWNVAGFALGAVTAAMGPKAAMACTAAIETEIDLHYEEQLQQLGEDDPELSALIKDFQAEEVEHRDAAIAHGAEQAPAYPLLSGAIRLGCRAAIALSKRI</sequence>
<dbReference type="GO" id="GO:0006744">
    <property type="term" value="P:ubiquinone biosynthetic process"/>
    <property type="evidence" value="ECO:0007669"/>
    <property type="project" value="UniProtKB-UniRule"/>
</dbReference>
<feature type="region of interest" description="Disordered" evidence="9">
    <location>
        <begin position="1"/>
        <end position="22"/>
    </location>
</feature>
<keyword evidence="2 8" id="KW-0831">Ubiquinone biosynthesis</keyword>
<reference evidence="10 11" key="1">
    <citation type="submission" date="2016-02" db="EMBL/GenBank/DDBJ databases">
        <authorList>
            <person name="Wen L."/>
            <person name="He K."/>
            <person name="Yang H."/>
        </authorList>
    </citation>
    <scope>NUCLEOTIDE SEQUENCE [LARGE SCALE GENOMIC DNA]</scope>
    <source>
        <strain evidence="10 11">CD09_2</strain>
    </source>
</reference>
<feature type="binding site" evidence="8">
    <location>
        <position position="118"/>
    </location>
    <ligand>
        <name>Fe cation</name>
        <dbReference type="ChEBI" id="CHEBI:24875"/>
        <label>2</label>
    </ligand>
</feature>
<feature type="binding site" evidence="8">
    <location>
        <position position="66"/>
    </location>
    <ligand>
        <name>Fe cation</name>
        <dbReference type="ChEBI" id="CHEBI:24875"/>
        <label>1</label>
    </ligand>
</feature>
<evidence type="ECO:0000256" key="8">
    <source>
        <dbReference type="HAMAP-Rule" id="MF_01658"/>
    </source>
</evidence>
<evidence type="ECO:0000256" key="6">
    <source>
        <dbReference type="ARBA" id="ARBA00023033"/>
    </source>
</evidence>
<comment type="similarity">
    <text evidence="8">Belongs to the COQ7 family.</text>
</comment>
<feature type="binding site" evidence="8">
    <location>
        <position position="150"/>
    </location>
    <ligand>
        <name>Fe cation</name>
        <dbReference type="ChEBI" id="CHEBI:24875"/>
        <label>2</label>
    </ligand>
</feature>
<dbReference type="Proteomes" id="UP000077262">
    <property type="component" value="Unassembled WGS sequence"/>
</dbReference>
<evidence type="ECO:0000256" key="1">
    <source>
        <dbReference type="ARBA" id="ARBA00004749"/>
    </source>
</evidence>
<comment type="function">
    <text evidence="8">Catalyzes the hydroxylation of 2-nonaprenyl-3-methyl-6-methoxy-1,4-benzoquinol during ubiquinone biosynthesis.</text>
</comment>
<comment type="subcellular location">
    <subcellularLocation>
        <location evidence="8">Cell membrane</location>
        <topology evidence="8">Peripheral membrane protein</topology>
    </subcellularLocation>
</comment>
<dbReference type="HAMAP" id="MF_01658">
    <property type="entry name" value="COQ7"/>
    <property type="match status" value="1"/>
</dbReference>
<keyword evidence="5 8" id="KW-0408">Iron</keyword>
<evidence type="ECO:0000256" key="7">
    <source>
        <dbReference type="ARBA" id="ARBA00023136"/>
    </source>
</evidence>
<feature type="binding site" evidence="8">
    <location>
        <position position="153"/>
    </location>
    <ligand>
        <name>Fe cation</name>
        <dbReference type="ChEBI" id="CHEBI:24875"/>
        <label>2</label>
    </ligand>
</feature>
<organism evidence="10 11">
    <name type="scientific">Sphingobium yanoikuyae</name>
    <name type="common">Sphingomonas yanoikuyae</name>
    <dbReference type="NCBI Taxonomy" id="13690"/>
    <lineage>
        <taxon>Bacteria</taxon>
        <taxon>Pseudomonadati</taxon>
        <taxon>Pseudomonadota</taxon>
        <taxon>Alphaproteobacteria</taxon>
        <taxon>Sphingomonadales</taxon>
        <taxon>Sphingomonadaceae</taxon>
        <taxon>Sphingobium</taxon>
    </lineage>
</organism>
<dbReference type="AlphaFoldDB" id="A0A177JY24"/>
<keyword evidence="8" id="KW-1003">Cell membrane</keyword>
<dbReference type="UniPathway" id="UPA00232"/>
<protein>
    <recommendedName>
        <fullName evidence="8">3-demethoxyubiquinol 3-hydroxylase</fullName>
        <shortName evidence="8">DMQ hydroxylase</shortName>
        <ecNumber evidence="8">1.14.99.60</ecNumber>
    </recommendedName>
    <alternativeName>
        <fullName evidence="8">2-nonaprenyl-3-methyl-6-methoxy-1,4-benzoquinol hydroxylase</fullName>
    </alternativeName>
</protein>
<dbReference type="EC" id="1.14.99.60" evidence="8"/>
<dbReference type="Gene3D" id="1.20.1260.10">
    <property type="match status" value="1"/>
</dbReference>
<dbReference type="GO" id="GO:0046872">
    <property type="term" value="F:metal ion binding"/>
    <property type="evidence" value="ECO:0007669"/>
    <property type="project" value="UniProtKB-KW"/>
</dbReference>
<dbReference type="RefSeq" id="WP_017501497.1">
    <property type="nucleotide sequence ID" value="NZ_LSTR01000021.1"/>
</dbReference>
<evidence type="ECO:0000256" key="2">
    <source>
        <dbReference type="ARBA" id="ARBA00022688"/>
    </source>
</evidence>
<proteinExistence type="inferred from homology"/>
<dbReference type="InterPro" id="IPR011566">
    <property type="entry name" value="Ubq_synth_Coq7"/>
</dbReference>
<keyword evidence="3 8" id="KW-0479">Metal-binding</keyword>
<evidence type="ECO:0000256" key="9">
    <source>
        <dbReference type="SAM" id="MobiDB-lite"/>
    </source>
</evidence>
<feature type="binding site" evidence="8">
    <location>
        <position position="66"/>
    </location>
    <ligand>
        <name>Fe cation</name>
        <dbReference type="ChEBI" id="CHEBI:24875"/>
        <label>2</label>
    </ligand>
</feature>
<keyword evidence="10" id="KW-0830">Ubiquinone</keyword>
<keyword evidence="4 8" id="KW-0560">Oxidoreductase</keyword>
<dbReference type="InterPro" id="IPR012347">
    <property type="entry name" value="Ferritin-like"/>
</dbReference>
<evidence type="ECO:0000256" key="3">
    <source>
        <dbReference type="ARBA" id="ARBA00022723"/>
    </source>
</evidence>
<accession>A0A177JY24</accession>
<feature type="binding site" evidence="8">
    <location>
        <position position="69"/>
    </location>
    <ligand>
        <name>Fe cation</name>
        <dbReference type="ChEBI" id="CHEBI:24875"/>
        <label>1</label>
    </ligand>
</feature>
<dbReference type="GO" id="GO:0008682">
    <property type="term" value="F:3-demethoxyubiquinol 3-hydroxylase activity"/>
    <property type="evidence" value="ECO:0007669"/>
    <property type="project" value="UniProtKB-EC"/>
</dbReference>
<comment type="caution">
    <text evidence="10">The sequence shown here is derived from an EMBL/GenBank/DDBJ whole genome shotgun (WGS) entry which is preliminary data.</text>
</comment>
<dbReference type="SUPFAM" id="SSF47240">
    <property type="entry name" value="Ferritin-like"/>
    <property type="match status" value="1"/>
</dbReference>
<evidence type="ECO:0000313" key="11">
    <source>
        <dbReference type="Proteomes" id="UP000077262"/>
    </source>
</evidence>
<dbReference type="OrthoDB" id="7559360at2"/>
<keyword evidence="7 8" id="KW-0472">Membrane</keyword>
<feature type="compositionally biased region" description="Basic and acidic residues" evidence="9">
    <location>
        <begin position="1"/>
        <end position="14"/>
    </location>
</feature>
<evidence type="ECO:0000313" key="10">
    <source>
        <dbReference type="EMBL" id="OAH46013.1"/>
    </source>
</evidence>
<dbReference type="InterPro" id="IPR009078">
    <property type="entry name" value="Ferritin-like_SF"/>
</dbReference>
<gene>
    <name evidence="8" type="primary">coq7</name>
    <name evidence="10" type="ORF">AX777_09540</name>
</gene>
<comment type="cofactor">
    <cofactor evidence="8">
        <name>Fe cation</name>
        <dbReference type="ChEBI" id="CHEBI:24875"/>
    </cofactor>
    <text evidence="8">Binds 2 iron ions per subunit.</text>
</comment>
<dbReference type="Pfam" id="PF03232">
    <property type="entry name" value="COQ7"/>
    <property type="match status" value="1"/>
</dbReference>
<feature type="binding site" evidence="8">
    <location>
        <position position="35"/>
    </location>
    <ligand>
        <name>Fe cation</name>
        <dbReference type="ChEBI" id="CHEBI:24875"/>
        <label>1</label>
    </ligand>
</feature>
<dbReference type="CDD" id="cd01042">
    <property type="entry name" value="DMQH"/>
    <property type="match status" value="1"/>
</dbReference>